<name>A0A3P8EUX5_HELPZ</name>
<dbReference type="AlphaFoldDB" id="A0A3P8EUX5"/>
<organism evidence="1">
    <name type="scientific">Heligmosomoides polygyrus</name>
    <name type="common">Parasitic roundworm</name>
    <dbReference type="NCBI Taxonomy" id="6339"/>
    <lineage>
        <taxon>Eukaryota</taxon>
        <taxon>Metazoa</taxon>
        <taxon>Ecdysozoa</taxon>
        <taxon>Nematoda</taxon>
        <taxon>Chromadorea</taxon>
        <taxon>Rhabditida</taxon>
        <taxon>Rhabditina</taxon>
        <taxon>Rhabditomorpha</taxon>
        <taxon>Strongyloidea</taxon>
        <taxon>Heligmosomidae</taxon>
        <taxon>Heligmosomoides</taxon>
    </lineage>
</organism>
<feature type="non-terminal residue" evidence="1">
    <location>
        <position position="115"/>
    </location>
</feature>
<sequence length="115" mass="13347">MLVFTAILQYFLIIHDSIWLERYPYRLQSNRTYGNRVTTNDTMERSTYKAVTSKCIDFVPLAPVAFTWIMELHAIVYSIGIDDFYMLVSSPKRHTFTCLYYTSLNLSTSPVSPVS</sequence>
<gene>
    <name evidence="1" type="ORF">HPBE_LOCUS24798</name>
</gene>
<dbReference type="EMBL" id="UZAH01036874">
    <property type="protein sequence ID" value="VDP47345.1"/>
    <property type="molecule type" value="Genomic_DNA"/>
</dbReference>
<reference evidence="1" key="1">
    <citation type="submission" date="2018-11" db="EMBL/GenBank/DDBJ databases">
        <authorList>
            <consortium name="Pathogen Informatics"/>
        </authorList>
    </citation>
    <scope>NUCLEOTIDE SEQUENCE [LARGE SCALE GENOMIC DNA]</scope>
</reference>
<dbReference type="OrthoDB" id="409725at2759"/>
<protein>
    <submittedName>
        <fullName evidence="1">Uncharacterized protein</fullName>
    </submittedName>
</protein>
<accession>A0A3P8EUX5</accession>
<proteinExistence type="predicted"/>
<evidence type="ECO:0000313" key="1">
    <source>
        <dbReference type="EMBL" id="VDP47345.1"/>
    </source>
</evidence>